<dbReference type="InterPro" id="IPR006121">
    <property type="entry name" value="HMA_dom"/>
</dbReference>
<evidence type="ECO:0000313" key="3">
    <source>
        <dbReference type="Proteomes" id="UP001597116"/>
    </source>
</evidence>
<dbReference type="RefSeq" id="WP_134038495.1">
    <property type="nucleotide sequence ID" value="NZ_JBHTLP010000003.1"/>
</dbReference>
<dbReference type="Proteomes" id="UP001597116">
    <property type="component" value="Unassembled WGS sequence"/>
</dbReference>
<accession>A0ABW3QGQ5</accession>
<sequence>MEAVKFKTNIKCSGCVAKVTPFLNEAVGEDNWEVDTENPDKILTVAAEGVSADQVKTAIENAGYKAQPLN</sequence>
<organism evidence="2 3">
    <name type="scientific">Larkinella insperata</name>
    <dbReference type="NCBI Taxonomy" id="332158"/>
    <lineage>
        <taxon>Bacteria</taxon>
        <taxon>Pseudomonadati</taxon>
        <taxon>Bacteroidota</taxon>
        <taxon>Cytophagia</taxon>
        <taxon>Cytophagales</taxon>
        <taxon>Spirosomataceae</taxon>
        <taxon>Larkinella</taxon>
    </lineage>
</organism>
<dbReference type="InterPro" id="IPR036163">
    <property type="entry name" value="HMA_dom_sf"/>
</dbReference>
<feature type="domain" description="HMA" evidence="1">
    <location>
        <begin position="1"/>
        <end position="67"/>
    </location>
</feature>
<evidence type="ECO:0000313" key="2">
    <source>
        <dbReference type="EMBL" id="MFD1140834.1"/>
    </source>
</evidence>
<evidence type="ECO:0000259" key="1">
    <source>
        <dbReference type="PROSITE" id="PS50846"/>
    </source>
</evidence>
<reference evidence="3" key="1">
    <citation type="journal article" date="2019" name="Int. J. Syst. Evol. Microbiol.">
        <title>The Global Catalogue of Microorganisms (GCM) 10K type strain sequencing project: providing services to taxonomists for standard genome sequencing and annotation.</title>
        <authorList>
            <consortium name="The Broad Institute Genomics Platform"/>
            <consortium name="The Broad Institute Genome Sequencing Center for Infectious Disease"/>
            <person name="Wu L."/>
            <person name="Ma J."/>
        </authorList>
    </citation>
    <scope>NUCLEOTIDE SEQUENCE [LARGE SCALE GENOMIC DNA]</scope>
    <source>
        <strain evidence="3">CCUG 55608</strain>
    </source>
</reference>
<keyword evidence="3" id="KW-1185">Reference proteome</keyword>
<dbReference type="PROSITE" id="PS50846">
    <property type="entry name" value="HMA_2"/>
    <property type="match status" value="1"/>
</dbReference>
<gene>
    <name evidence="2" type="ORF">ACFQ4C_06930</name>
</gene>
<proteinExistence type="predicted"/>
<name>A0ABW3QGQ5_9BACT</name>
<dbReference type="Gene3D" id="3.30.70.100">
    <property type="match status" value="1"/>
</dbReference>
<dbReference type="SUPFAM" id="SSF55008">
    <property type="entry name" value="HMA, heavy metal-associated domain"/>
    <property type="match status" value="1"/>
</dbReference>
<dbReference type="EMBL" id="JBHTLP010000003">
    <property type="protein sequence ID" value="MFD1140834.1"/>
    <property type="molecule type" value="Genomic_DNA"/>
</dbReference>
<comment type="caution">
    <text evidence="2">The sequence shown here is derived from an EMBL/GenBank/DDBJ whole genome shotgun (WGS) entry which is preliminary data.</text>
</comment>
<protein>
    <submittedName>
        <fullName evidence="2">Heavy-metal-associated domain-containing protein</fullName>
    </submittedName>
</protein>
<dbReference type="CDD" id="cd00371">
    <property type="entry name" value="HMA"/>
    <property type="match status" value="1"/>
</dbReference>